<dbReference type="InterPro" id="IPR053781">
    <property type="entry name" value="F-box_AtFBL13-like"/>
</dbReference>
<dbReference type="InterPro" id="IPR001810">
    <property type="entry name" value="F-box_dom"/>
</dbReference>
<evidence type="ECO:0000259" key="1">
    <source>
        <dbReference type="Pfam" id="PF00646"/>
    </source>
</evidence>
<dbReference type="Pfam" id="PF00646">
    <property type="entry name" value="F-box"/>
    <property type="match status" value="1"/>
</dbReference>
<dbReference type="InterPro" id="IPR055294">
    <property type="entry name" value="FBL60-like"/>
</dbReference>
<dbReference type="EMBL" id="KN639894">
    <property type="protein sequence ID" value="KHN47944.1"/>
    <property type="molecule type" value="Genomic_DNA"/>
</dbReference>
<name>A0A0B2STT7_GLYSO</name>
<gene>
    <name evidence="2" type="ORF">glysoja_049275</name>
</gene>
<feature type="non-terminal residue" evidence="2">
    <location>
        <position position="99"/>
    </location>
</feature>
<sequence length="99" mass="11728">SNLPDVIIGCILFFLPTKEAIRTSVLSKNWIYLWRFITNLEFEDRDTFCIKISISKAPIYNFVDKILLCLKSSIIQSFSLFITKCYNNHRVDKWIYNII</sequence>
<dbReference type="PANTHER" id="PTHR31293">
    <property type="entry name" value="RNI-LIKE SUPERFAMILY PROTEIN"/>
    <property type="match status" value="1"/>
</dbReference>
<protein>
    <submittedName>
        <fullName evidence="2">Putative F-box protein</fullName>
    </submittedName>
</protein>
<reference evidence="2" key="1">
    <citation type="submission" date="2014-07" db="EMBL/GenBank/DDBJ databases">
        <title>Identification of a novel salt tolerance gene in wild soybean by whole-genome sequencing.</title>
        <authorList>
            <person name="Lam H.-M."/>
            <person name="Qi X."/>
            <person name="Li M.-W."/>
            <person name="Liu X."/>
            <person name="Xie M."/>
            <person name="Ni M."/>
            <person name="Xu X."/>
        </authorList>
    </citation>
    <scope>NUCLEOTIDE SEQUENCE [LARGE SCALE GENOMIC DNA]</scope>
    <source>
        <tissue evidence="2">Root</tissue>
    </source>
</reference>
<evidence type="ECO:0000313" key="2">
    <source>
        <dbReference type="EMBL" id="KHN47944.1"/>
    </source>
</evidence>
<dbReference type="CDD" id="cd22160">
    <property type="entry name" value="F-box_AtFBL13-like"/>
    <property type="match status" value="1"/>
</dbReference>
<accession>A0A0B2STT7</accession>
<organism evidence="2">
    <name type="scientific">Glycine soja</name>
    <name type="common">Wild soybean</name>
    <dbReference type="NCBI Taxonomy" id="3848"/>
    <lineage>
        <taxon>Eukaryota</taxon>
        <taxon>Viridiplantae</taxon>
        <taxon>Streptophyta</taxon>
        <taxon>Embryophyta</taxon>
        <taxon>Tracheophyta</taxon>
        <taxon>Spermatophyta</taxon>
        <taxon>Magnoliopsida</taxon>
        <taxon>eudicotyledons</taxon>
        <taxon>Gunneridae</taxon>
        <taxon>Pentapetalae</taxon>
        <taxon>rosids</taxon>
        <taxon>fabids</taxon>
        <taxon>Fabales</taxon>
        <taxon>Fabaceae</taxon>
        <taxon>Papilionoideae</taxon>
        <taxon>50 kb inversion clade</taxon>
        <taxon>NPAAA clade</taxon>
        <taxon>indigoferoid/millettioid clade</taxon>
        <taxon>Phaseoleae</taxon>
        <taxon>Glycine</taxon>
        <taxon>Glycine subgen. Soja</taxon>
    </lineage>
</organism>
<dbReference type="InterPro" id="IPR036047">
    <property type="entry name" value="F-box-like_dom_sf"/>
</dbReference>
<proteinExistence type="predicted"/>
<dbReference type="SUPFAM" id="SSF81383">
    <property type="entry name" value="F-box domain"/>
    <property type="match status" value="1"/>
</dbReference>
<dbReference type="PANTHER" id="PTHR31293:SF12">
    <property type="entry name" value="RNI-LIKE SUPERFAMILY PROTEIN"/>
    <property type="match status" value="1"/>
</dbReference>
<dbReference type="Proteomes" id="UP000053555">
    <property type="component" value="Unassembled WGS sequence"/>
</dbReference>
<dbReference type="AlphaFoldDB" id="A0A0B2STT7"/>
<feature type="non-terminal residue" evidence="2">
    <location>
        <position position="1"/>
    </location>
</feature>
<feature type="domain" description="F-box" evidence="1">
    <location>
        <begin position="1"/>
        <end position="35"/>
    </location>
</feature>